<evidence type="ECO:0000259" key="11">
    <source>
        <dbReference type="PROSITE" id="PS51839"/>
    </source>
</evidence>
<dbReference type="PROSITE" id="PS51669">
    <property type="entry name" value="4FE4S_MOW_BIS_MGD"/>
    <property type="match status" value="1"/>
</dbReference>
<dbReference type="SUPFAM" id="SSF54292">
    <property type="entry name" value="2Fe-2S ferredoxin-like"/>
    <property type="match status" value="1"/>
</dbReference>
<dbReference type="GO" id="GO:0051539">
    <property type="term" value="F:4 iron, 4 sulfur cluster binding"/>
    <property type="evidence" value="ECO:0007669"/>
    <property type="project" value="UniProtKB-KW"/>
</dbReference>
<feature type="domain" description="4Fe-4S His(Cys)3-ligated-type" evidence="11">
    <location>
        <begin position="62"/>
        <end position="101"/>
    </location>
</feature>
<dbReference type="PROSITE" id="PS00642">
    <property type="entry name" value="COMPLEX1_75K_2"/>
    <property type="match status" value="1"/>
</dbReference>
<proteinExistence type="inferred from homology"/>
<keyword evidence="5" id="KW-1278">Translocase</keyword>
<comment type="cofactor">
    <cofactor evidence="9">
        <name>[2Fe-2S] cluster</name>
        <dbReference type="ChEBI" id="CHEBI:190135"/>
    </cofactor>
</comment>
<dbReference type="InterPro" id="IPR050123">
    <property type="entry name" value="Prok_molybdopt-oxidoreductase"/>
</dbReference>
<evidence type="ECO:0000259" key="10">
    <source>
        <dbReference type="PROSITE" id="PS51669"/>
    </source>
</evidence>
<dbReference type="PANTHER" id="PTHR43105">
    <property type="entry name" value="RESPIRATORY NITRATE REDUCTASE"/>
    <property type="match status" value="1"/>
</dbReference>
<keyword evidence="4" id="KW-0479">Metal-binding</keyword>
<reference evidence="12" key="1">
    <citation type="submission" date="2018-05" db="EMBL/GenBank/DDBJ databases">
        <authorList>
            <person name="Lanie J.A."/>
            <person name="Ng W.-L."/>
            <person name="Kazmierczak K.M."/>
            <person name="Andrzejewski T.M."/>
            <person name="Davidsen T.M."/>
            <person name="Wayne K.J."/>
            <person name="Tettelin H."/>
            <person name="Glass J.I."/>
            <person name="Rusch D."/>
            <person name="Podicherti R."/>
            <person name="Tsui H.-C.T."/>
            <person name="Winkler M.E."/>
        </authorList>
    </citation>
    <scope>NUCLEOTIDE SEQUENCE</scope>
</reference>
<dbReference type="NCBIfam" id="TIGR01973">
    <property type="entry name" value="NuoG"/>
    <property type="match status" value="1"/>
</dbReference>
<dbReference type="Pfam" id="PF10588">
    <property type="entry name" value="NADH-G_4Fe-4S_3"/>
    <property type="match status" value="1"/>
</dbReference>
<dbReference type="Pfam" id="PF13510">
    <property type="entry name" value="Fer2_4"/>
    <property type="match status" value="1"/>
</dbReference>
<dbReference type="PROSITE" id="PS00643">
    <property type="entry name" value="COMPLEX1_75K_3"/>
    <property type="match status" value="1"/>
</dbReference>
<dbReference type="SUPFAM" id="SSF54862">
    <property type="entry name" value="4Fe-4S ferredoxins"/>
    <property type="match status" value="1"/>
</dbReference>
<evidence type="ECO:0000256" key="9">
    <source>
        <dbReference type="ARBA" id="ARBA00034078"/>
    </source>
</evidence>
<dbReference type="PROSITE" id="PS51839">
    <property type="entry name" value="4FE4S_HC3"/>
    <property type="match status" value="1"/>
</dbReference>
<dbReference type="InterPro" id="IPR036010">
    <property type="entry name" value="2Fe-2S_ferredoxin-like_sf"/>
</dbReference>
<evidence type="ECO:0000256" key="1">
    <source>
        <dbReference type="ARBA" id="ARBA00001966"/>
    </source>
</evidence>
<dbReference type="SUPFAM" id="SSF53706">
    <property type="entry name" value="Formate dehydrogenase/DMSO reductase, domains 1-3"/>
    <property type="match status" value="1"/>
</dbReference>
<dbReference type="FunFam" id="3.10.20.740:FF:000001">
    <property type="entry name" value="NADH-quinone oxidoreductase subunit G"/>
    <property type="match status" value="1"/>
</dbReference>
<dbReference type="GO" id="GO:0042773">
    <property type="term" value="P:ATP synthesis coupled electron transport"/>
    <property type="evidence" value="ECO:0007669"/>
    <property type="project" value="InterPro"/>
</dbReference>
<evidence type="ECO:0000256" key="3">
    <source>
        <dbReference type="ARBA" id="ARBA00022485"/>
    </source>
</evidence>
<dbReference type="InterPro" id="IPR000283">
    <property type="entry name" value="NADH_UbQ_OxRdtase_75kDa_su_CS"/>
</dbReference>
<feature type="domain" description="4Fe-4S Mo/W bis-MGD-type" evidence="10">
    <location>
        <begin position="199"/>
        <end position="255"/>
    </location>
</feature>
<dbReference type="Pfam" id="PF00384">
    <property type="entry name" value="Molybdopterin"/>
    <property type="match status" value="1"/>
</dbReference>
<protein>
    <recommendedName>
        <fullName evidence="13">NADH-quinone oxidoreductase</fullName>
    </recommendedName>
</protein>
<dbReference type="GO" id="GO:0046872">
    <property type="term" value="F:metal ion binding"/>
    <property type="evidence" value="ECO:0007669"/>
    <property type="project" value="UniProtKB-KW"/>
</dbReference>
<dbReference type="GO" id="GO:0008137">
    <property type="term" value="F:NADH dehydrogenase (ubiquinone) activity"/>
    <property type="evidence" value="ECO:0007669"/>
    <property type="project" value="InterPro"/>
</dbReference>
<dbReference type="Pfam" id="PF22151">
    <property type="entry name" value="Fer4_NDSU1"/>
    <property type="match status" value="1"/>
</dbReference>
<dbReference type="InterPro" id="IPR006963">
    <property type="entry name" value="Mopterin_OxRdtase_4Fe-4S_dom"/>
</dbReference>
<dbReference type="Pfam" id="PF09326">
    <property type="entry name" value="NADH_dhqG_C"/>
    <property type="match status" value="1"/>
</dbReference>
<evidence type="ECO:0000256" key="2">
    <source>
        <dbReference type="ARBA" id="ARBA00005404"/>
    </source>
</evidence>
<comment type="cofactor">
    <cofactor evidence="1">
        <name>[4Fe-4S] cluster</name>
        <dbReference type="ChEBI" id="CHEBI:49883"/>
    </cofactor>
</comment>
<dbReference type="GO" id="GO:0016020">
    <property type="term" value="C:membrane"/>
    <property type="evidence" value="ECO:0007669"/>
    <property type="project" value="InterPro"/>
</dbReference>
<dbReference type="EMBL" id="UINC01003171">
    <property type="protein sequence ID" value="SVA03959.1"/>
    <property type="molecule type" value="Genomic_DNA"/>
</dbReference>
<organism evidence="12">
    <name type="scientific">marine metagenome</name>
    <dbReference type="NCBI Taxonomy" id="408172"/>
    <lineage>
        <taxon>unclassified sequences</taxon>
        <taxon>metagenomes</taxon>
        <taxon>ecological metagenomes</taxon>
    </lineage>
</organism>
<dbReference type="Gene3D" id="3.10.20.740">
    <property type="match status" value="1"/>
</dbReference>
<sequence>MTVMQACELVGIEIPRFCYHDKLSIAGNCRMCLVEMEKSPKPIASCAMPAAEGMKILTNTKNVENARKGVMEFLLINHPLDCPICDQGGECDLQDQALHYGFDKSRYEENKRAVKNKHLGPLVSTIMTRCIHCTRCVRFSTEVAGVDDLGLLGRGESAEITTYLEKTIKSELSGNVIDLCPVGALTSKPYAFKARPWELNKTESIDVFDAMGSSIRIDTLGKKTLRVLPRMNEEINEEWISDKSRFAIDGLSKQRIDIPYLLKDGKLVIAEWDEVLVNITQEISKRGKENTLALSGKFTDIETLFSAKYFLQSLGSNYFDCRYDNVQFIENQRASYLFNSSIQEIDNADAILLIGTNPRWEACVLNARIRKAYINNDCKIGLIGKKLDLTYKYVHLSDSIEHINDLLNNNSPFSEVLKNSKKSLIIIGNSAINYRDGKEVLNVCSEIAKKYNVANNNFNGFNILQQDISKVGAIDIGFYNQDFAQNFDQNIKNHINKFNPVVFLLSSDEINHSILEGAFIVYLGHHGDDLAQLADIVLPSPAYTEKSSTYMNMEGRVLQTTRCYHPLGVSKEEWKIFRALSNNFSQKLKFNNLSELRNEISNLFPVFKEINNLPPSSKLDFGSSTKIEDRVLEYNIKNFYMTDVISRASITMANCTREILNKVA</sequence>
<dbReference type="FunFam" id="3.30.70.20:FF:000002">
    <property type="entry name" value="NADH-ubiquinone oxidoreductase 75 kDa subunit"/>
    <property type="match status" value="1"/>
</dbReference>
<keyword evidence="8" id="KW-0520">NAD</keyword>
<evidence type="ECO:0000256" key="5">
    <source>
        <dbReference type="ARBA" id="ARBA00022967"/>
    </source>
</evidence>
<dbReference type="CDD" id="cd00207">
    <property type="entry name" value="fer2"/>
    <property type="match status" value="1"/>
</dbReference>
<evidence type="ECO:0000313" key="12">
    <source>
        <dbReference type="EMBL" id="SVA03959.1"/>
    </source>
</evidence>
<dbReference type="Gene3D" id="3.30.70.20">
    <property type="match status" value="1"/>
</dbReference>
<evidence type="ECO:0000256" key="8">
    <source>
        <dbReference type="ARBA" id="ARBA00023027"/>
    </source>
</evidence>
<dbReference type="Gene3D" id="3.40.50.740">
    <property type="match status" value="2"/>
</dbReference>
<dbReference type="InterPro" id="IPR054351">
    <property type="entry name" value="NADH_UbQ_OxRdtase_ferredoxin"/>
</dbReference>
<name>A0A381SKI3_9ZZZZ</name>
<dbReference type="InterPro" id="IPR006656">
    <property type="entry name" value="Mopterin_OxRdtase"/>
</dbReference>
<dbReference type="InterPro" id="IPR019574">
    <property type="entry name" value="NADH_UbQ_OxRdtase_Gsu_4Fe4S-bd"/>
</dbReference>
<dbReference type="InterPro" id="IPR015405">
    <property type="entry name" value="NDUFS1-like_C"/>
</dbReference>
<dbReference type="PROSITE" id="PS00641">
    <property type="entry name" value="COMPLEX1_75K_1"/>
    <property type="match status" value="1"/>
</dbReference>
<keyword evidence="6" id="KW-0408">Iron</keyword>
<keyword evidence="7" id="KW-0411">Iron-sulfur</keyword>
<evidence type="ECO:0008006" key="13">
    <source>
        <dbReference type="Google" id="ProtNLM"/>
    </source>
</evidence>
<keyword evidence="3" id="KW-0004">4Fe-4S</keyword>
<dbReference type="Pfam" id="PF22117">
    <property type="entry name" value="Fer4_Nqo3"/>
    <property type="match status" value="1"/>
</dbReference>
<evidence type="ECO:0000256" key="7">
    <source>
        <dbReference type="ARBA" id="ARBA00023014"/>
    </source>
</evidence>
<dbReference type="SMART" id="SM00929">
    <property type="entry name" value="NADH-G_4Fe-4S_3"/>
    <property type="match status" value="1"/>
</dbReference>
<dbReference type="InterPro" id="IPR010228">
    <property type="entry name" value="NADH_UbQ_OxRdtase_Gsu"/>
</dbReference>
<evidence type="ECO:0000256" key="6">
    <source>
        <dbReference type="ARBA" id="ARBA00023004"/>
    </source>
</evidence>
<accession>A0A381SKI3</accession>
<evidence type="ECO:0000256" key="4">
    <source>
        <dbReference type="ARBA" id="ARBA00022723"/>
    </source>
</evidence>
<comment type="similarity">
    <text evidence="2">Belongs to the complex I 75 kDa subunit family.</text>
</comment>
<gene>
    <name evidence="12" type="ORF">METZ01_LOCUS56813</name>
</gene>
<dbReference type="GO" id="GO:0016651">
    <property type="term" value="F:oxidoreductase activity, acting on NAD(P)H"/>
    <property type="evidence" value="ECO:0007669"/>
    <property type="project" value="InterPro"/>
</dbReference>
<dbReference type="Gene3D" id="3.40.228.10">
    <property type="entry name" value="Dimethylsulfoxide Reductase, domain 2"/>
    <property type="match status" value="1"/>
</dbReference>
<dbReference type="PANTHER" id="PTHR43105:SF13">
    <property type="entry name" value="NADH-UBIQUINONE OXIDOREDUCTASE 75 KDA SUBUNIT, MITOCHONDRIAL"/>
    <property type="match status" value="1"/>
</dbReference>
<dbReference type="AlphaFoldDB" id="A0A381SKI3"/>
<dbReference type="InterPro" id="IPR001041">
    <property type="entry name" value="2Fe-2S_ferredoxin-type"/>
</dbReference>